<evidence type="ECO:0000313" key="4">
    <source>
        <dbReference type="Proteomes" id="UP000005945"/>
    </source>
</evidence>
<dbReference type="PROSITE" id="PS52050">
    <property type="entry name" value="WYL"/>
    <property type="match status" value="1"/>
</dbReference>
<dbReference type="Proteomes" id="UP000005945">
    <property type="component" value="Unassembled WGS sequence"/>
</dbReference>
<dbReference type="InterPro" id="IPR026881">
    <property type="entry name" value="WYL_dom"/>
</dbReference>
<dbReference type="PANTHER" id="PTHR34580">
    <property type="match status" value="1"/>
</dbReference>
<feature type="domain" description="WYL" evidence="1">
    <location>
        <begin position="151"/>
        <end position="221"/>
    </location>
</feature>
<accession>A8SCZ8</accession>
<dbReference type="Pfam" id="PF13280">
    <property type="entry name" value="WYL"/>
    <property type="match status" value="1"/>
</dbReference>
<dbReference type="HOGENOM" id="CLU_053686_0_0_9"/>
<dbReference type="Pfam" id="PF25583">
    <property type="entry name" value="WCX"/>
    <property type="match status" value="1"/>
</dbReference>
<evidence type="ECO:0000259" key="2">
    <source>
        <dbReference type="Pfam" id="PF25583"/>
    </source>
</evidence>
<gene>
    <name evidence="3" type="ORF">FAEPRAM212_01874</name>
</gene>
<evidence type="ECO:0000259" key="1">
    <source>
        <dbReference type="Pfam" id="PF13280"/>
    </source>
</evidence>
<dbReference type="PANTHER" id="PTHR34580:SF1">
    <property type="entry name" value="PROTEIN PAFC"/>
    <property type="match status" value="1"/>
</dbReference>
<dbReference type="InterPro" id="IPR057727">
    <property type="entry name" value="WCX_dom"/>
</dbReference>
<dbReference type="InterPro" id="IPR051534">
    <property type="entry name" value="CBASS_pafABC_assoc_protein"/>
</dbReference>
<feature type="domain" description="WCX" evidence="2">
    <location>
        <begin position="256"/>
        <end position="331"/>
    </location>
</feature>
<organism evidence="3 4">
    <name type="scientific">Faecalibacterium prausnitzii M21/2</name>
    <dbReference type="NCBI Taxonomy" id="411485"/>
    <lineage>
        <taxon>Bacteria</taxon>
        <taxon>Bacillati</taxon>
        <taxon>Bacillota</taxon>
        <taxon>Clostridia</taxon>
        <taxon>Eubacteriales</taxon>
        <taxon>Oscillospiraceae</taxon>
        <taxon>Faecalibacterium</taxon>
    </lineage>
</organism>
<evidence type="ECO:0000313" key="3">
    <source>
        <dbReference type="EMBL" id="EDP21150.1"/>
    </source>
</evidence>
<comment type="caution">
    <text evidence="3">The sequence shown here is derived from an EMBL/GenBank/DDBJ whole genome shotgun (WGS) entry which is preliminary data.</text>
</comment>
<name>A8SCZ8_9FIRM</name>
<dbReference type="AlphaFoldDB" id="A8SCZ8"/>
<protein>
    <submittedName>
        <fullName evidence="3">Uncharacterized protein</fullName>
    </submittedName>
</protein>
<sequence length="342" mass="39743">MKTEGCESQMQNEVSLRVLYLYKLLLRYSDVEHPLSTNQILQLFDSVYGIQMHRTSVSKYVEQLCNSGVEVVEIRSRSKKYYINDRTFDLPELKLLIDAVQASHFISAKKSKALVEKLTSLASEKSKEDLKRNLINTSKVKSENEKTYYIIDAINEAINSGKKISFYYTEYDAQKKIIIKNNGEPYCISPYSLIWNGDYYYVVGMYESRKRIHTFRVDRIARRPEILSEDSCPAPAGFDTSEYALEVFQMFDTQKPVNVSLKCKNRLMKYVVDQFGIDVETHIIDEEYFRTRVTVCTSPNFYRWIFGWAGNVIIEEPQSVVDEYQLMLKAAQEAQHDIAKGK</sequence>
<reference evidence="3 4" key="1">
    <citation type="submission" date="2007-09" db="EMBL/GenBank/DDBJ databases">
        <title>Draft genome sequence of Faecalibacterium prausnitzii M21/2.</title>
        <authorList>
            <person name="Sudarsanam P."/>
            <person name="Ley R."/>
            <person name="Guruge J."/>
            <person name="Turnbaugh P.J."/>
            <person name="Mahowald M."/>
            <person name="Liep D."/>
            <person name="Gordon J."/>
        </authorList>
    </citation>
    <scope>NUCLEOTIDE SEQUENCE [LARGE SCALE GENOMIC DNA]</scope>
    <source>
        <strain evidence="3 4">M21/2</strain>
    </source>
</reference>
<reference evidence="3 4" key="2">
    <citation type="submission" date="2007-09" db="EMBL/GenBank/DDBJ databases">
        <authorList>
            <person name="Fulton L."/>
            <person name="Clifton S."/>
            <person name="Fulton B."/>
            <person name="Xu J."/>
            <person name="Minx P."/>
            <person name="Pepin K.H."/>
            <person name="Johnson M."/>
            <person name="Thiruvilangam P."/>
            <person name="Bhonagiri V."/>
            <person name="Nash W.E."/>
            <person name="Mardis E.R."/>
            <person name="Wilson R.K."/>
        </authorList>
    </citation>
    <scope>NUCLEOTIDE SEQUENCE [LARGE SCALE GENOMIC DNA]</scope>
    <source>
        <strain evidence="3 4">M21/2</strain>
    </source>
</reference>
<dbReference type="EMBL" id="ABED02000027">
    <property type="protein sequence ID" value="EDP21150.1"/>
    <property type="molecule type" value="Genomic_DNA"/>
</dbReference>
<proteinExistence type="predicted"/>